<feature type="domain" description="Roadblock/LAMTOR2" evidence="1">
    <location>
        <begin position="28"/>
        <end position="127"/>
    </location>
</feature>
<dbReference type="SUPFAM" id="SSF103196">
    <property type="entry name" value="Roadblock/LC7 domain"/>
    <property type="match status" value="1"/>
</dbReference>
<dbReference type="EMBL" id="JAVREN010000020">
    <property type="protein sequence ID" value="MDT0308319.1"/>
    <property type="molecule type" value="Genomic_DNA"/>
</dbReference>
<protein>
    <submittedName>
        <fullName evidence="2">Roadblock/LC7 domain-containing protein</fullName>
    </submittedName>
</protein>
<evidence type="ECO:0000259" key="1">
    <source>
        <dbReference type="SMART" id="SM00960"/>
    </source>
</evidence>
<dbReference type="Pfam" id="PF03259">
    <property type="entry name" value="Robl_LC7"/>
    <property type="match status" value="1"/>
</dbReference>
<evidence type="ECO:0000313" key="2">
    <source>
        <dbReference type="EMBL" id="MDT0308319.1"/>
    </source>
</evidence>
<proteinExistence type="predicted"/>
<name>A0ABU2L9T7_9ACTN</name>
<comment type="caution">
    <text evidence="2">The sequence shown here is derived from an EMBL/GenBank/DDBJ whole genome shotgun (WGS) entry which is preliminary data.</text>
</comment>
<sequence length="168" mass="17302">MTSHMASHATSYPQHHLAPLAPDGQDLRWLLSRLVDEVPGVLSVAVVSADGLPLLSTSQPTYSPASVTGPLGAAADLATVVSGLGSLTVGAASLMDGGLVRQTLVAMEGGNLLVMSISDGSLLGVYTEPEADMGVVTYHMALFVGRAGHLLTPELRAHLRQSTPRPGV</sequence>
<dbReference type="SMART" id="SM00960">
    <property type="entry name" value="Robl_LC7"/>
    <property type="match status" value="1"/>
</dbReference>
<reference evidence="3" key="1">
    <citation type="submission" date="2023-07" db="EMBL/GenBank/DDBJ databases">
        <title>30 novel species of actinomycetes from the DSMZ collection.</title>
        <authorList>
            <person name="Nouioui I."/>
        </authorList>
    </citation>
    <scope>NUCLEOTIDE SEQUENCE [LARGE SCALE GENOMIC DNA]</scope>
    <source>
        <strain evidence="3">DSM 44917</strain>
    </source>
</reference>
<organism evidence="2 3">
    <name type="scientific">Streptomyces boetiae</name>
    <dbReference type="NCBI Taxonomy" id="3075541"/>
    <lineage>
        <taxon>Bacteria</taxon>
        <taxon>Bacillati</taxon>
        <taxon>Actinomycetota</taxon>
        <taxon>Actinomycetes</taxon>
        <taxon>Kitasatosporales</taxon>
        <taxon>Streptomycetaceae</taxon>
        <taxon>Streptomyces</taxon>
    </lineage>
</organism>
<gene>
    <name evidence="2" type="ORF">RM780_15305</name>
</gene>
<accession>A0ABU2L9T7</accession>
<evidence type="ECO:0000313" key="3">
    <source>
        <dbReference type="Proteomes" id="UP001183388"/>
    </source>
</evidence>
<dbReference type="Proteomes" id="UP001183388">
    <property type="component" value="Unassembled WGS sequence"/>
</dbReference>
<dbReference type="PANTHER" id="PTHR36222">
    <property type="entry name" value="SERINE PROTEASE INHIBITOR RV3364C"/>
    <property type="match status" value="1"/>
</dbReference>
<dbReference type="RefSeq" id="WP_311631264.1">
    <property type="nucleotide sequence ID" value="NZ_JAVREN010000020.1"/>
</dbReference>
<dbReference type="InterPro" id="IPR053141">
    <property type="entry name" value="Mycobact_SerProt_Inhib_Rv3364c"/>
</dbReference>
<keyword evidence="3" id="KW-1185">Reference proteome</keyword>
<dbReference type="InterPro" id="IPR004942">
    <property type="entry name" value="Roadblock/LAMTOR2_dom"/>
</dbReference>
<dbReference type="PANTHER" id="PTHR36222:SF1">
    <property type="entry name" value="SERINE PROTEASE INHIBITOR RV3364C"/>
    <property type="match status" value="1"/>
</dbReference>
<dbReference type="Gene3D" id="3.30.450.30">
    <property type="entry name" value="Dynein light chain 2a, cytoplasmic"/>
    <property type="match status" value="1"/>
</dbReference>